<accession>A0A9D2GS34</accession>
<feature type="chain" id="PRO_5038767368" evidence="1">
    <location>
        <begin position="21"/>
        <end position="288"/>
    </location>
</feature>
<organism evidence="2 3">
    <name type="scientific">Candidatus Mucispirillum faecigallinarum</name>
    <dbReference type="NCBI Taxonomy" id="2838699"/>
    <lineage>
        <taxon>Bacteria</taxon>
        <taxon>Pseudomonadati</taxon>
        <taxon>Deferribacterota</taxon>
        <taxon>Deferribacteres</taxon>
        <taxon>Deferribacterales</taxon>
        <taxon>Mucispirillaceae</taxon>
        <taxon>Mucispirillum</taxon>
    </lineage>
</organism>
<name>A0A9D2GS34_9BACT</name>
<proteinExistence type="predicted"/>
<dbReference type="Proteomes" id="UP000824176">
    <property type="component" value="Unassembled WGS sequence"/>
</dbReference>
<dbReference type="AlphaFoldDB" id="A0A9D2GS34"/>
<evidence type="ECO:0000313" key="3">
    <source>
        <dbReference type="Proteomes" id="UP000824176"/>
    </source>
</evidence>
<keyword evidence="1" id="KW-0732">Signal</keyword>
<sequence length="288" mass="32918">MIRIILSIILLFSAAGSVSAAEKAVVFKFLHKDKYEVYVNMQDDFSADTSLLGSISRQLLRGFFSIDRIPVKYYNIEKMDNISFFGFNITQYTVTPKDNDRFKQILWLDDSEHIVKLEIYDKVNTLMFAFSGFDFMTGALHGRHHGGMGKGRGMGGMRGQMRGGPNGFRGDVVGKYKFWDTPEFYNGFRHFHTTIFNKQVFDLSFEDGINRFSVFVKPARGPVEPVSTIVYGNYLFSRIIDDVEYTVYGTVSFGFMEDIINIIHTNINQIMDTAFQGGILTSEIYNKK</sequence>
<evidence type="ECO:0000313" key="2">
    <source>
        <dbReference type="EMBL" id="HIZ89013.1"/>
    </source>
</evidence>
<feature type="signal peptide" evidence="1">
    <location>
        <begin position="1"/>
        <end position="20"/>
    </location>
</feature>
<comment type="caution">
    <text evidence="2">The sequence shown here is derived from an EMBL/GenBank/DDBJ whole genome shotgun (WGS) entry which is preliminary data.</text>
</comment>
<reference evidence="2" key="1">
    <citation type="journal article" date="2021" name="PeerJ">
        <title>Extensive microbial diversity within the chicken gut microbiome revealed by metagenomics and culture.</title>
        <authorList>
            <person name="Gilroy R."/>
            <person name="Ravi A."/>
            <person name="Getino M."/>
            <person name="Pursley I."/>
            <person name="Horton D.L."/>
            <person name="Alikhan N.F."/>
            <person name="Baker D."/>
            <person name="Gharbi K."/>
            <person name="Hall N."/>
            <person name="Watson M."/>
            <person name="Adriaenssens E.M."/>
            <person name="Foster-Nyarko E."/>
            <person name="Jarju S."/>
            <person name="Secka A."/>
            <person name="Antonio M."/>
            <person name="Oren A."/>
            <person name="Chaudhuri R.R."/>
            <person name="La Ragione R."/>
            <person name="Hildebrand F."/>
            <person name="Pallen M.J."/>
        </authorList>
    </citation>
    <scope>NUCLEOTIDE SEQUENCE</scope>
    <source>
        <strain evidence="2">ChiW4-1371</strain>
    </source>
</reference>
<reference evidence="2" key="2">
    <citation type="submission" date="2021-04" db="EMBL/GenBank/DDBJ databases">
        <authorList>
            <person name="Gilroy R."/>
        </authorList>
    </citation>
    <scope>NUCLEOTIDE SEQUENCE</scope>
    <source>
        <strain evidence="2">ChiW4-1371</strain>
    </source>
</reference>
<protein>
    <submittedName>
        <fullName evidence="2">Uncharacterized protein</fullName>
    </submittedName>
</protein>
<evidence type="ECO:0000256" key="1">
    <source>
        <dbReference type="SAM" id="SignalP"/>
    </source>
</evidence>
<gene>
    <name evidence="2" type="ORF">H9804_03630</name>
</gene>
<dbReference type="EMBL" id="DXAQ01000054">
    <property type="protein sequence ID" value="HIZ89013.1"/>
    <property type="molecule type" value="Genomic_DNA"/>
</dbReference>